<dbReference type="Proteomes" id="UP000010366">
    <property type="component" value="Chromosome"/>
</dbReference>
<evidence type="ECO:0000313" key="1">
    <source>
        <dbReference type="EMBL" id="AFY92683.1"/>
    </source>
</evidence>
<sequence length="253" mass="28329">MQISNPLSPLPLPPSPHLQLTIWDRLDLATTNSVGADFLGLLDEVDESIDCLAPAEKLNAAGEAIRRLGEIYADRSAMQLSQIEYLFHPEREPILPLDAFDCYVRQSMMVDLEQFIEAPELPEYEREYNLTVVRELSVTEALAEISDEIVTEEMEVARVADLVLGIAHGEEIELWASRIRAVMAECGSMLLVELQQQSGLSLVDVWLGLLLGDTGCSIRRQLSCEVEFSVDFYDREARHQGGRAGIWIVELVT</sequence>
<dbReference type="EMBL" id="CP003600">
    <property type="protein sequence ID" value="AFY92683.1"/>
    <property type="molecule type" value="Genomic_DNA"/>
</dbReference>
<dbReference type="AlphaFoldDB" id="K9UDF3"/>
<name>K9UDF3_CHAP6</name>
<accession>K9UDF3</accession>
<dbReference type="STRING" id="1173020.Cha6605_1523"/>
<dbReference type="HOGENOM" id="CLU_097082_0_0_3"/>
<organism evidence="1 2">
    <name type="scientific">Chamaesiphon minutus (strain ATCC 27169 / PCC 6605)</name>
    <dbReference type="NCBI Taxonomy" id="1173020"/>
    <lineage>
        <taxon>Bacteria</taxon>
        <taxon>Bacillati</taxon>
        <taxon>Cyanobacteriota</taxon>
        <taxon>Cyanophyceae</taxon>
        <taxon>Gomontiellales</taxon>
        <taxon>Chamaesiphonaceae</taxon>
        <taxon>Chamaesiphon</taxon>
    </lineage>
</organism>
<evidence type="ECO:0000313" key="2">
    <source>
        <dbReference type="Proteomes" id="UP000010366"/>
    </source>
</evidence>
<dbReference type="RefSeq" id="WP_015158859.1">
    <property type="nucleotide sequence ID" value="NC_019697.1"/>
</dbReference>
<gene>
    <name evidence="1" type="ORF">Cha6605_1523</name>
</gene>
<dbReference type="KEGG" id="cmp:Cha6605_1523"/>
<keyword evidence="2" id="KW-1185">Reference proteome</keyword>
<reference evidence="1 2" key="1">
    <citation type="submission" date="2012-05" db="EMBL/GenBank/DDBJ databases">
        <title>Finished chromosome of genome of Chamaesiphon sp. PCC 6605.</title>
        <authorList>
            <consortium name="US DOE Joint Genome Institute"/>
            <person name="Gugger M."/>
            <person name="Coursin T."/>
            <person name="Rippka R."/>
            <person name="Tandeau De Marsac N."/>
            <person name="Huntemann M."/>
            <person name="Wei C.-L."/>
            <person name="Han J."/>
            <person name="Detter J.C."/>
            <person name="Han C."/>
            <person name="Tapia R."/>
            <person name="Chen A."/>
            <person name="Kyrpides N."/>
            <person name="Mavromatis K."/>
            <person name="Markowitz V."/>
            <person name="Szeto E."/>
            <person name="Ivanova N."/>
            <person name="Pagani I."/>
            <person name="Pati A."/>
            <person name="Goodwin L."/>
            <person name="Nordberg H.P."/>
            <person name="Cantor M.N."/>
            <person name="Hua S.X."/>
            <person name="Woyke T."/>
            <person name="Kerfeld C.A."/>
        </authorList>
    </citation>
    <scope>NUCLEOTIDE SEQUENCE [LARGE SCALE GENOMIC DNA]</scope>
    <source>
        <strain evidence="2">ATCC 27169 / PCC 6605</strain>
    </source>
</reference>
<protein>
    <submittedName>
        <fullName evidence="1">Uncharacterized protein</fullName>
    </submittedName>
</protein>
<proteinExistence type="predicted"/>